<reference evidence="10 11" key="1">
    <citation type="submission" date="2018-08" db="EMBL/GenBank/DDBJ databases">
        <title>A genome reference for cultivated species of the human gut microbiota.</title>
        <authorList>
            <person name="Zou Y."/>
            <person name="Xue W."/>
            <person name="Luo G."/>
        </authorList>
    </citation>
    <scope>NUCLEOTIDE SEQUENCE [LARGE SCALE GENOMIC DNA]</scope>
    <source>
        <strain evidence="10 11">AF48-16</strain>
    </source>
</reference>
<evidence type="ECO:0000256" key="2">
    <source>
        <dbReference type="ARBA" id="ARBA00022475"/>
    </source>
</evidence>
<dbReference type="AlphaFoldDB" id="A0A1L8SHF3"/>
<dbReference type="Proteomes" id="UP001268896">
    <property type="component" value="Unassembled WGS sequence"/>
</dbReference>
<evidence type="ECO:0000313" key="11">
    <source>
        <dbReference type="Proteomes" id="UP000286288"/>
    </source>
</evidence>
<dbReference type="GO" id="GO:0005886">
    <property type="term" value="C:plasma membrane"/>
    <property type="evidence" value="ECO:0007669"/>
    <property type="project" value="UniProtKB-SubCell"/>
</dbReference>
<organism evidence="10 11">
    <name type="scientific">Enterococcus casseliflavus</name>
    <name type="common">Enterococcus flavescens</name>
    <dbReference type="NCBI Taxonomy" id="37734"/>
    <lineage>
        <taxon>Bacteria</taxon>
        <taxon>Bacillati</taxon>
        <taxon>Bacillota</taxon>
        <taxon>Bacilli</taxon>
        <taxon>Lactobacillales</taxon>
        <taxon>Enterococcaceae</taxon>
        <taxon>Enterococcus</taxon>
    </lineage>
</organism>
<evidence type="ECO:0000256" key="1">
    <source>
        <dbReference type="ARBA" id="ARBA00004651"/>
    </source>
</evidence>
<evidence type="ECO:0000313" key="12">
    <source>
        <dbReference type="Proteomes" id="UP000422837"/>
    </source>
</evidence>
<dbReference type="Proteomes" id="UP000286288">
    <property type="component" value="Unassembled WGS sequence"/>
</dbReference>
<evidence type="ECO:0000313" key="10">
    <source>
        <dbReference type="EMBL" id="RHK08284.1"/>
    </source>
</evidence>
<dbReference type="OrthoDB" id="1653617at2"/>
<sequence length="199" mass="22230">MKLGRFRLGMRTIKTAIAVMLCILLFHFLDRGQPLIAALSAVFSLRQDLTTTISFGKSRVLGNTIGGGTAIFYFLTKQYFQNDFLIELFVLPALVIFVIVFSDGINNNSGIISAIATMLLITSSVPQGESIIFALDRVLDTFIGTLVALSINFVIRPPEEEKKDEIQEDLVVLRQKELELKAMLEEVQGEISEQEKQEK</sequence>
<evidence type="ECO:0000256" key="6">
    <source>
        <dbReference type="SAM" id="Phobius"/>
    </source>
</evidence>
<evidence type="ECO:0000256" key="5">
    <source>
        <dbReference type="ARBA" id="ARBA00023136"/>
    </source>
</evidence>
<protein>
    <submittedName>
        <fullName evidence="7">Aromatic acid exporter family protein</fullName>
    </submittedName>
</protein>
<reference evidence="9 12" key="2">
    <citation type="submission" date="2019-11" db="EMBL/GenBank/DDBJ databases">
        <title>Detection and genome characteristic of a blood enterococcus casselifavus isolate from Zhengzhou,china.</title>
        <authorList>
            <person name="Wen P."/>
        </authorList>
    </citation>
    <scope>NUCLEOTIDE SEQUENCE [LARGE SCALE GENOMIC DNA]</scope>
    <source>
        <strain evidence="9 12">EC291</strain>
    </source>
</reference>
<reference evidence="7 13" key="3">
    <citation type="submission" date="2023-03" db="EMBL/GenBank/DDBJ databases">
        <authorList>
            <person name="Shen W."/>
            <person name="Cai J."/>
        </authorList>
    </citation>
    <scope>NUCLEOTIDE SEQUENCE</scope>
    <source>
        <strain evidence="8 13">B516</strain>
        <strain evidence="7">K72-2</strain>
    </source>
</reference>
<keyword evidence="4 6" id="KW-1133">Transmembrane helix</keyword>
<dbReference type="PANTHER" id="PTHR30509:SF9">
    <property type="entry name" value="MULTIDRUG RESISTANCE PROTEIN MDTO"/>
    <property type="match status" value="1"/>
</dbReference>
<dbReference type="EMBL" id="JARQDZ010000003">
    <property type="protein sequence ID" value="MDT2982609.1"/>
    <property type="molecule type" value="Genomic_DNA"/>
</dbReference>
<keyword evidence="2" id="KW-1003">Cell membrane</keyword>
<gene>
    <name evidence="10" type="ORF">DW084_00995</name>
    <name evidence="9" type="ORF">GFU50_10240</name>
    <name evidence="7" type="ORF">P7I32_07795</name>
    <name evidence="8" type="ORF">P7I34_08045</name>
</gene>
<dbReference type="EMBL" id="JARQDV010000003">
    <property type="protein sequence ID" value="MDT2964509.1"/>
    <property type="molecule type" value="Genomic_DNA"/>
</dbReference>
<dbReference type="Proteomes" id="UP001253851">
    <property type="component" value="Unassembled WGS sequence"/>
</dbReference>
<evidence type="ECO:0000313" key="13">
    <source>
        <dbReference type="Proteomes" id="UP001253851"/>
    </source>
</evidence>
<dbReference type="EMBL" id="QRMZ01000001">
    <property type="protein sequence ID" value="RHK08284.1"/>
    <property type="molecule type" value="Genomic_DNA"/>
</dbReference>
<proteinExistence type="predicted"/>
<evidence type="ECO:0000256" key="3">
    <source>
        <dbReference type="ARBA" id="ARBA00022692"/>
    </source>
</evidence>
<accession>A0A1L8SHF3</accession>
<keyword evidence="3 6" id="KW-0812">Transmembrane</keyword>
<name>A0A1L8SHF3_ENTCA</name>
<dbReference type="RefSeq" id="WP_005231932.1">
    <property type="nucleotide sequence ID" value="NZ_BAAAXK010000008.1"/>
</dbReference>
<evidence type="ECO:0000313" key="9">
    <source>
        <dbReference type="EMBL" id="QGN29864.1"/>
    </source>
</evidence>
<dbReference type="Proteomes" id="UP000422837">
    <property type="component" value="Chromosome"/>
</dbReference>
<evidence type="ECO:0000313" key="8">
    <source>
        <dbReference type="EMBL" id="MDT2982609.1"/>
    </source>
</evidence>
<feature type="transmembrane region" description="Helical" evidence="6">
    <location>
        <begin position="83"/>
        <end position="102"/>
    </location>
</feature>
<feature type="transmembrane region" description="Helical" evidence="6">
    <location>
        <begin position="108"/>
        <end position="126"/>
    </location>
</feature>
<dbReference type="GeneID" id="91574784"/>
<dbReference type="Pfam" id="PF06081">
    <property type="entry name" value="ArAE_1"/>
    <property type="match status" value="1"/>
</dbReference>
<evidence type="ECO:0000313" key="7">
    <source>
        <dbReference type="EMBL" id="MDT2964509.1"/>
    </source>
</evidence>
<dbReference type="EMBL" id="CP046123">
    <property type="protein sequence ID" value="QGN29864.1"/>
    <property type="molecule type" value="Genomic_DNA"/>
</dbReference>
<dbReference type="InterPro" id="IPR010343">
    <property type="entry name" value="ArAE_1"/>
</dbReference>
<comment type="subcellular location">
    <subcellularLocation>
        <location evidence="1">Cell membrane</location>
        <topology evidence="1">Multi-pass membrane protein</topology>
    </subcellularLocation>
</comment>
<feature type="transmembrane region" description="Helical" evidence="6">
    <location>
        <begin position="60"/>
        <end position="76"/>
    </location>
</feature>
<evidence type="ECO:0000256" key="4">
    <source>
        <dbReference type="ARBA" id="ARBA00022989"/>
    </source>
</evidence>
<keyword evidence="5 6" id="KW-0472">Membrane</keyword>
<dbReference type="PANTHER" id="PTHR30509">
    <property type="entry name" value="P-HYDROXYBENZOIC ACID EFFLUX PUMP SUBUNIT-RELATED"/>
    <property type="match status" value="1"/>
</dbReference>